<dbReference type="Pfam" id="PF00043">
    <property type="entry name" value="GST_C"/>
    <property type="match status" value="1"/>
</dbReference>
<keyword evidence="3" id="KW-0808">Transferase</keyword>
<organism evidence="3 4">
    <name type="scientific">Lutibaculum baratangense AMV1</name>
    <dbReference type="NCBI Taxonomy" id="631454"/>
    <lineage>
        <taxon>Bacteria</taxon>
        <taxon>Pseudomonadati</taxon>
        <taxon>Pseudomonadota</taxon>
        <taxon>Alphaproteobacteria</taxon>
        <taxon>Hyphomicrobiales</taxon>
        <taxon>Tepidamorphaceae</taxon>
        <taxon>Lutibaculum</taxon>
    </lineage>
</organism>
<feature type="domain" description="GST C-terminal" evidence="2">
    <location>
        <begin position="87"/>
        <end position="205"/>
    </location>
</feature>
<sequence>MRLIGMLDSPYVRRVAVTLNALGLAYEHESLSVFRNFEEFGEINPLVKAPTLVTDEGIVLMDSTLILEHIARLAPEGRALHPDGIASHARSQRILGLALAACDKTVQIVYERTLRPEEKRHEPWLDRVRGQVRNALAMLETEVTPAQPWLFGAEPMQADITTAIAWTFHQRMLPDPLPAADHPAIARLAERAEALPEFLASPYDG</sequence>
<dbReference type="eggNOG" id="COG0625">
    <property type="taxonomic scope" value="Bacteria"/>
</dbReference>
<dbReference type="PROSITE" id="PS50405">
    <property type="entry name" value="GST_CTER"/>
    <property type="match status" value="1"/>
</dbReference>
<dbReference type="InterPro" id="IPR004046">
    <property type="entry name" value="GST_C"/>
</dbReference>
<dbReference type="EMBL" id="AWXZ01000039">
    <property type="protein sequence ID" value="ESR23115.1"/>
    <property type="molecule type" value="Genomic_DNA"/>
</dbReference>
<dbReference type="PATRIC" id="fig|631454.5.peg.3143"/>
<dbReference type="InterPro" id="IPR036282">
    <property type="entry name" value="Glutathione-S-Trfase_C_sf"/>
</dbReference>
<evidence type="ECO:0000313" key="3">
    <source>
        <dbReference type="EMBL" id="ESR23115.1"/>
    </source>
</evidence>
<comment type="caution">
    <text evidence="3">The sequence shown here is derived from an EMBL/GenBank/DDBJ whole genome shotgun (WGS) entry which is preliminary data.</text>
</comment>
<evidence type="ECO:0000313" key="4">
    <source>
        <dbReference type="Proteomes" id="UP000017819"/>
    </source>
</evidence>
<dbReference type="SUPFAM" id="SSF47616">
    <property type="entry name" value="GST C-terminal domain-like"/>
    <property type="match status" value="1"/>
</dbReference>
<dbReference type="Gene3D" id="1.20.1050.10">
    <property type="match status" value="1"/>
</dbReference>
<dbReference type="GO" id="GO:0004364">
    <property type="term" value="F:glutathione transferase activity"/>
    <property type="evidence" value="ECO:0007669"/>
    <property type="project" value="UniProtKB-EC"/>
</dbReference>
<dbReference type="AlphaFoldDB" id="V4RIK7"/>
<dbReference type="Proteomes" id="UP000017819">
    <property type="component" value="Unassembled WGS sequence"/>
</dbReference>
<reference evidence="3 4" key="1">
    <citation type="journal article" date="2014" name="Genome Announc.">
        <title>Draft Genome Sequence of Lutibaculum baratangense Strain AMV1T, Isolated from a Mud Volcano in Andamans, India.</title>
        <authorList>
            <person name="Singh A."/>
            <person name="Sreenivas A."/>
            <person name="Sathyanarayana Reddy G."/>
            <person name="Pinnaka A.K."/>
            <person name="Shivaji S."/>
        </authorList>
    </citation>
    <scope>NUCLEOTIDE SEQUENCE [LARGE SCALE GENOMIC DNA]</scope>
    <source>
        <strain evidence="3 4">AMV1</strain>
    </source>
</reference>
<dbReference type="InterPro" id="IPR010987">
    <property type="entry name" value="Glutathione-S-Trfase_C-like"/>
</dbReference>
<dbReference type="Pfam" id="PF13417">
    <property type="entry name" value="GST_N_3"/>
    <property type="match status" value="1"/>
</dbReference>
<name>V4RIK7_9HYPH</name>
<evidence type="ECO:0000259" key="1">
    <source>
        <dbReference type="PROSITE" id="PS50404"/>
    </source>
</evidence>
<protein>
    <submittedName>
        <fullName evidence="3">Glutathione S-transferase</fullName>
        <ecNumber evidence="3">2.5.1.18</ecNumber>
    </submittedName>
</protein>
<dbReference type="PROSITE" id="PS50404">
    <property type="entry name" value="GST_NTER"/>
    <property type="match status" value="1"/>
</dbReference>
<dbReference type="EC" id="2.5.1.18" evidence="3"/>
<dbReference type="SFLD" id="SFLDS00019">
    <property type="entry name" value="Glutathione_Transferase_(cytos"/>
    <property type="match status" value="1"/>
</dbReference>
<dbReference type="PANTHER" id="PTHR44051">
    <property type="entry name" value="GLUTATHIONE S-TRANSFERASE-RELATED"/>
    <property type="match status" value="1"/>
</dbReference>
<dbReference type="InterPro" id="IPR004045">
    <property type="entry name" value="Glutathione_S-Trfase_N"/>
</dbReference>
<dbReference type="CDD" id="cd00570">
    <property type="entry name" value="GST_N_family"/>
    <property type="match status" value="1"/>
</dbReference>
<gene>
    <name evidence="3" type="ORF">N177_3183</name>
</gene>
<evidence type="ECO:0000259" key="2">
    <source>
        <dbReference type="PROSITE" id="PS50405"/>
    </source>
</evidence>
<dbReference type="PANTHER" id="PTHR44051:SF8">
    <property type="entry name" value="GLUTATHIONE S-TRANSFERASE GSTA"/>
    <property type="match status" value="1"/>
</dbReference>
<dbReference type="STRING" id="631454.N177_3183"/>
<dbReference type="InterPro" id="IPR036249">
    <property type="entry name" value="Thioredoxin-like_sf"/>
</dbReference>
<dbReference type="OrthoDB" id="9795329at2"/>
<feature type="domain" description="GST N-terminal" evidence="1">
    <location>
        <begin position="1"/>
        <end position="78"/>
    </location>
</feature>
<dbReference type="Gene3D" id="3.40.30.10">
    <property type="entry name" value="Glutaredoxin"/>
    <property type="match status" value="1"/>
</dbReference>
<dbReference type="CDD" id="cd03205">
    <property type="entry name" value="GST_C_6"/>
    <property type="match status" value="1"/>
</dbReference>
<dbReference type="RefSeq" id="WP_023433302.1">
    <property type="nucleotide sequence ID" value="NZ_AWXZ01000039.1"/>
</dbReference>
<dbReference type="InterPro" id="IPR040079">
    <property type="entry name" value="Glutathione_S-Trfase"/>
</dbReference>
<accession>V4RIK7</accession>
<proteinExistence type="predicted"/>
<keyword evidence="4" id="KW-1185">Reference proteome</keyword>
<dbReference type="SUPFAM" id="SSF52833">
    <property type="entry name" value="Thioredoxin-like"/>
    <property type="match status" value="1"/>
</dbReference>